<organism evidence="6">
    <name type="scientific">Brachypodium distachyon</name>
    <name type="common">Purple false brome</name>
    <name type="synonym">Trachynia distachya</name>
    <dbReference type="NCBI Taxonomy" id="15368"/>
    <lineage>
        <taxon>Eukaryota</taxon>
        <taxon>Viridiplantae</taxon>
        <taxon>Streptophyta</taxon>
        <taxon>Embryophyta</taxon>
        <taxon>Tracheophyta</taxon>
        <taxon>Spermatophyta</taxon>
        <taxon>Magnoliopsida</taxon>
        <taxon>Liliopsida</taxon>
        <taxon>Poales</taxon>
        <taxon>Poaceae</taxon>
        <taxon>BOP clade</taxon>
        <taxon>Pooideae</taxon>
        <taxon>Stipodae</taxon>
        <taxon>Brachypodieae</taxon>
        <taxon>Brachypodium</taxon>
    </lineage>
</organism>
<dbReference type="InterPro" id="IPR036388">
    <property type="entry name" value="WH-like_DNA-bd_sf"/>
</dbReference>
<evidence type="ECO:0000313" key="6">
    <source>
        <dbReference type="EMBL" id="ACF22730.1"/>
    </source>
</evidence>
<dbReference type="SUPFAM" id="SSF52058">
    <property type="entry name" value="L domain-like"/>
    <property type="match status" value="1"/>
</dbReference>
<dbReference type="AlphaFoldDB" id="C3SA96"/>
<sequence length="1020" mass="114603">MTALGIGMKAVGWVASPIISELFKKSSAYLSFNASQKLLQLAPKVLLLERAMEVFDKIPNRPRLEQLFRDLKSAFYEAEDILDDVEYQYLKKKIQDDKFKSDGIEPLHKTGWVKKLLPKAPLLKNKETGMPKKELKDSLEKIEDIINSAYKFVEHLNLSTVSTFNGSHAGPANSGGAVTTAAPPPVVIGRDKDCDKIIEMLHEKEGEGQPDANNGVCYSVVGIHGIGGSGKSTLAQLVCAREKKDKQEKMEGHFDLIMWVHVSQSFSVSAIFKEIFEAATGSPCPQLTSLNVLQDKLEEELHGRRFLLVLDDVWYDIQDERQQGNLQLILSPLKAGQAGSKILVTSRTEEALLVLGAAKPRCIPISDLDDNAFLNLLMHYALEGAVIDDHDRRRLEAIGVDIAKKLKWSPLAARIVGGRLGRRLSAEFWTTVKNGNVDGTMGALCIFPRRHHLIRDDLVKLWVAEGFVRGTNEGEETEDVCRGYFDELVSTSFLQPGGKDFCTDMDYYLVHDMLHDLADTVAGSDCFRIENGSIWSKVGGGKGQRREGWRGDVPRDVRHLFVQNYDSELITEKILQLKNLRTLIIYTVGGGTPIEEKVIASILKRLRKLRVLAIALNREDDAVIKEPDVFLVPESISKLKHLRYLAFRTSMSCRVILPGTVTKLYHMQLVDFGLCKKLVFPSADLINLRHIFCSIDLDFPNIGKLTSLQTVPNFTVWNAEGYKVNQLRDLNKLRGSLEICRLENVETKVEALEANLAAKERLTHLSLGWGVAMRSSRPEVEAGAFGSLCPPTWLETLYMYNYQGLRYLNKLRGSLEILHLDNVESKVEALEANQAAKERLTHLSLSQSGATRSSSPEVEAEVFESLCPPIWLETLYIYNYRGLRYPNWMVGKQNGGPKDLRGLKLHGWSQLGPAPRLEAFVHLRSLTVWDCSWDALPDNMENLILLKDLMICECLNISSLPTLPQALEEFTLKWCTDELMKSCQTIGHPNWQKIENVPKKEFICPEGSTPFDALFSILYL</sequence>
<protein>
    <submittedName>
        <fullName evidence="6">Putative rust resistance protein Rp1-dp8</fullName>
    </submittedName>
</protein>
<keyword evidence="2" id="KW-0611">Plant defense</keyword>
<dbReference type="PANTHER" id="PTHR36766:SF64">
    <property type="entry name" value="OS12G0206100 PROTEIN"/>
    <property type="match status" value="1"/>
</dbReference>
<dbReference type="ExpressionAtlas" id="C3SA96">
    <property type="expression patterns" value="baseline and differential"/>
</dbReference>
<dbReference type="PRINTS" id="PR00364">
    <property type="entry name" value="DISEASERSIST"/>
</dbReference>
<evidence type="ECO:0000259" key="5">
    <source>
        <dbReference type="Pfam" id="PF25019"/>
    </source>
</evidence>
<accession>C3SA96</accession>
<dbReference type="Pfam" id="PF25019">
    <property type="entry name" value="LRR_R13L1-DRL21"/>
    <property type="match status" value="1"/>
</dbReference>
<dbReference type="Pfam" id="PF00931">
    <property type="entry name" value="NB-ARC"/>
    <property type="match status" value="1"/>
</dbReference>
<evidence type="ECO:0000259" key="3">
    <source>
        <dbReference type="Pfam" id="PF00931"/>
    </source>
</evidence>
<dbReference type="InterPro" id="IPR002182">
    <property type="entry name" value="NB-ARC"/>
</dbReference>
<dbReference type="GO" id="GO:0006952">
    <property type="term" value="P:defense response"/>
    <property type="evidence" value="ECO:0007669"/>
    <property type="project" value="UniProtKB-KW"/>
</dbReference>
<dbReference type="SUPFAM" id="SSF52540">
    <property type="entry name" value="P-loop containing nucleoside triphosphate hydrolases"/>
    <property type="match status" value="1"/>
</dbReference>
<feature type="domain" description="R13L1/DRL21-like LRR repeat region" evidence="5">
    <location>
        <begin position="805"/>
        <end position="930"/>
    </location>
</feature>
<dbReference type="InterPro" id="IPR058922">
    <property type="entry name" value="WHD_DRP"/>
</dbReference>
<dbReference type="GO" id="GO:0043531">
    <property type="term" value="F:ADP binding"/>
    <property type="evidence" value="ECO:0007669"/>
    <property type="project" value="InterPro"/>
</dbReference>
<keyword evidence="1" id="KW-0433">Leucine-rich repeat</keyword>
<dbReference type="PANTHER" id="PTHR36766">
    <property type="entry name" value="PLANT BROAD-SPECTRUM MILDEW RESISTANCE PROTEIN RPW8"/>
    <property type="match status" value="1"/>
</dbReference>
<proteinExistence type="predicted"/>
<dbReference type="InterPro" id="IPR032675">
    <property type="entry name" value="LRR_dom_sf"/>
</dbReference>
<dbReference type="InterPro" id="IPR027417">
    <property type="entry name" value="P-loop_NTPase"/>
</dbReference>
<dbReference type="Pfam" id="PF23559">
    <property type="entry name" value="WHD_DRP"/>
    <property type="match status" value="1"/>
</dbReference>
<dbReference type="Gene3D" id="3.40.50.300">
    <property type="entry name" value="P-loop containing nucleotide triphosphate hydrolases"/>
    <property type="match status" value="1"/>
</dbReference>
<reference evidence="6" key="1">
    <citation type="journal article" date="2009" name="Plant Mol. Biol.">
        <title>Structural characterization of Brachypodium genome and its syntenic relationship with rice and wheat.</title>
        <authorList>
            <person name="Huo N."/>
            <person name="Vogel J.P."/>
            <person name="Lazo G.R."/>
            <person name="You F.M."/>
            <person name="Ma Y."/>
            <person name="McMahon S."/>
            <person name="Dvorak J."/>
            <person name="Anderson O.D."/>
            <person name="Luo M.C."/>
            <person name="Gu Y.Q."/>
        </authorList>
    </citation>
    <scope>NUCLEOTIDE SEQUENCE</scope>
</reference>
<dbReference type="EMBL" id="EU730899">
    <property type="protein sequence ID" value="ACF22730.1"/>
    <property type="molecule type" value="Genomic_DNA"/>
</dbReference>
<name>C3SA96_BRADI</name>
<evidence type="ECO:0000256" key="1">
    <source>
        <dbReference type="ARBA" id="ARBA00022614"/>
    </source>
</evidence>
<feature type="domain" description="Disease resistance protein winged helix" evidence="4">
    <location>
        <begin position="446"/>
        <end position="518"/>
    </location>
</feature>
<dbReference type="Gene3D" id="3.80.10.10">
    <property type="entry name" value="Ribonuclease Inhibitor"/>
    <property type="match status" value="2"/>
</dbReference>
<dbReference type="InterPro" id="IPR056789">
    <property type="entry name" value="LRR_R13L1-DRL21"/>
</dbReference>
<evidence type="ECO:0000256" key="2">
    <source>
        <dbReference type="ARBA" id="ARBA00022821"/>
    </source>
</evidence>
<evidence type="ECO:0000259" key="4">
    <source>
        <dbReference type="Pfam" id="PF23559"/>
    </source>
</evidence>
<feature type="domain" description="NB-ARC" evidence="3">
    <location>
        <begin position="191"/>
        <end position="351"/>
    </location>
</feature>
<dbReference type="Gene3D" id="1.10.10.10">
    <property type="entry name" value="Winged helix-like DNA-binding domain superfamily/Winged helix DNA-binding domain"/>
    <property type="match status" value="1"/>
</dbReference>